<feature type="signal peptide" evidence="4">
    <location>
        <begin position="1"/>
        <end position="20"/>
    </location>
</feature>
<dbReference type="EMBL" id="JBANAX010000308">
    <property type="protein sequence ID" value="KAL1214569.1"/>
    <property type="molecule type" value="Genomic_DNA"/>
</dbReference>
<keyword evidence="7" id="KW-1185">Reference proteome</keyword>
<dbReference type="SMART" id="SM00856">
    <property type="entry name" value="PMEI"/>
    <property type="match status" value="1"/>
</dbReference>
<protein>
    <submittedName>
        <fullName evidence="6">Pectinesterase inhibitor 12</fullName>
    </submittedName>
</protein>
<evidence type="ECO:0000256" key="4">
    <source>
        <dbReference type="SAM" id="SignalP"/>
    </source>
</evidence>
<dbReference type="InterPro" id="IPR034088">
    <property type="entry name" value="Pla_a_1-like"/>
</dbReference>
<dbReference type="PANTHER" id="PTHR35357">
    <property type="entry name" value="OS02G0537100 PROTEIN"/>
    <property type="match status" value="1"/>
</dbReference>
<evidence type="ECO:0000259" key="5">
    <source>
        <dbReference type="SMART" id="SM00856"/>
    </source>
</evidence>
<dbReference type="CDD" id="cd15795">
    <property type="entry name" value="PMEI-Pla_a_1_like"/>
    <property type="match status" value="1"/>
</dbReference>
<comment type="similarity">
    <text evidence="3">Belongs to the PMEI family.</text>
</comment>
<evidence type="ECO:0000313" key="7">
    <source>
        <dbReference type="Proteomes" id="UP001558713"/>
    </source>
</evidence>
<dbReference type="PANTHER" id="PTHR35357:SF17">
    <property type="entry name" value="PECTINESTERASE INHIBITOR 12"/>
    <property type="match status" value="1"/>
</dbReference>
<keyword evidence="1 4" id="KW-0732">Signal</keyword>
<dbReference type="Gene3D" id="1.20.140.40">
    <property type="entry name" value="Invertase/pectin methylesterase inhibitor family protein"/>
    <property type="match status" value="1"/>
</dbReference>
<evidence type="ECO:0000256" key="1">
    <source>
        <dbReference type="ARBA" id="ARBA00022729"/>
    </source>
</evidence>
<feature type="chain" id="PRO_5044795302" evidence="4">
    <location>
        <begin position="21"/>
        <end position="177"/>
    </location>
</feature>
<proteinExistence type="inferred from homology"/>
<sequence length="177" mass="19792">MKFFASFIVFLLFLNGFATAQTLIQDFCKKASAKNPKLKFDFCINSLQQDPPSKAATNLKDLLVPSINTAAGQTSTVIGIIDQIIKEAKYGENILTTLRGCRYMFNKGVLVDISYALVAIKSGDYKEAHRFLDYGLTFPSGCDYEFEKIKQHSPITNDTNVLYQKILIPLSVSEMLL</sequence>
<evidence type="ECO:0000256" key="2">
    <source>
        <dbReference type="ARBA" id="ARBA00023157"/>
    </source>
</evidence>
<keyword evidence="2" id="KW-1015">Disulfide bond</keyword>
<dbReference type="NCBIfam" id="TIGR01614">
    <property type="entry name" value="PME_inhib"/>
    <property type="match status" value="1"/>
</dbReference>
<gene>
    <name evidence="6" type="ORF">V5N11_007464</name>
</gene>
<name>A0ABD1BEW1_CARAN</name>
<comment type="caution">
    <text evidence="6">The sequence shown here is derived from an EMBL/GenBank/DDBJ whole genome shotgun (WGS) entry which is preliminary data.</text>
</comment>
<dbReference type="InterPro" id="IPR006501">
    <property type="entry name" value="Pectinesterase_inhib_dom"/>
</dbReference>
<organism evidence="6 7">
    <name type="scientific">Cardamine amara subsp. amara</name>
    <dbReference type="NCBI Taxonomy" id="228776"/>
    <lineage>
        <taxon>Eukaryota</taxon>
        <taxon>Viridiplantae</taxon>
        <taxon>Streptophyta</taxon>
        <taxon>Embryophyta</taxon>
        <taxon>Tracheophyta</taxon>
        <taxon>Spermatophyta</taxon>
        <taxon>Magnoliopsida</taxon>
        <taxon>eudicotyledons</taxon>
        <taxon>Gunneridae</taxon>
        <taxon>Pentapetalae</taxon>
        <taxon>rosids</taxon>
        <taxon>malvids</taxon>
        <taxon>Brassicales</taxon>
        <taxon>Brassicaceae</taxon>
        <taxon>Cardamineae</taxon>
        <taxon>Cardamine</taxon>
    </lineage>
</organism>
<reference evidence="6 7" key="1">
    <citation type="submission" date="2024-04" db="EMBL/GenBank/DDBJ databases">
        <title>Genome assembly C_amara_ONT_v2.</title>
        <authorList>
            <person name="Yant L."/>
            <person name="Moore C."/>
            <person name="Slenker M."/>
        </authorList>
    </citation>
    <scope>NUCLEOTIDE SEQUENCE [LARGE SCALE GENOMIC DNA]</scope>
    <source>
        <tissue evidence="6">Leaf</tissue>
    </source>
</reference>
<evidence type="ECO:0000313" key="6">
    <source>
        <dbReference type="EMBL" id="KAL1214569.1"/>
    </source>
</evidence>
<dbReference type="SUPFAM" id="SSF101148">
    <property type="entry name" value="Plant invertase/pectin methylesterase inhibitor"/>
    <property type="match status" value="1"/>
</dbReference>
<evidence type="ECO:0000256" key="3">
    <source>
        <dbReference type="ARBA" id="ARBA00038471"/>
    </source>
</evidence>
<dbReference type="Pfam" id="PF04043">
    <property type="entry name" value="PMEI"/>
    <property type="match status" value="1"/>
</dbReference>
<dbReference type="AlphaFoldDB" id="A0ABD1BEW1"/>
<accession>A0ABD1BEW1</accession>
<dbReference type="Proteomes" id="UP001558713">
    <property type="component" value="Unassembled WGS sequence"/>
</dbReference>
<dbReference type="InterPro" id="IPR035513">
    <property type="entry name" value="Invertase/methylesterase_inhib"/>
</dbReference>
<feature type="domain" description="Pectinesterase inhibitor" evidence="5">
    <location>
        <begin position="19"/>
        <end position="172"/>
    </location>
</feature>